<keyword evidence="23" id="KW-1185">Reference proteome</keyword>
<accession>A0AAV6TVD0</accession>
<evidence type="ECO:0000256" key="18">
    <source>
        <dbReference type="PROSITE-ProRule" id="PRU00023"/>
    </source>
</evidence>
<dbReference type="InterPro" id="IPR002110">
    <property type="entry name" value="Ankyrin_rpt"/>
</dbReference>
<reference evidence="22 23" key="1">
    <citation type="journal article" date="2022" name="Nat. Ecol. Evol.">
        <title>A masculinizing supergene underlies an exaggerated male reproductive morph in a spider.</title>
        <authorList>
            <person name="Hendrickx F."/>
            <person name="De Corte Z."/>
            <person name="Sonet G."/>
            <person name="Van Belleghem S.M."/>
            <person name="Kostlbacher S."/>
            <person name="Vangestel C."/>
        </authorList>
    </citation>
    <scope>NUCLEOTIDE SEQUENCE [LARGE SCALE GENOMIC DNA]</scope>
    <source>
        <strain evidence="22">W744_W776</strain>
    </source>
</reference>
<dbReference type="SMART" id="SM00248">
    <property type="entry name" value="ANK"/>
    <property type="match status" value="8"/>
</dbReference>
<dbReference type="InterPro" id="IPR020859">
    <property type="entry name" value="ROC"/>
</dbReference>
<feature type="domain" description="Roc" evidence="21">
    <location>
        <begin position="287"/>
        <end position="516"/>
    </location>
</feature>
<evidence type="ECO:0000256" key="5">
    <source>
        <dbReference type="ARBA" id="ARBA00022525"/>
    </source>
</evidence>
<gene>
    <name evidence="22" type="ORF">JTE90_019132</name>
</gene>
<name>A0AAV6TVD0_9ARAC</name>
<evidence type="ECO:0000256" key="4">
    <source>
        <dbReference type="ARBA" id="ARBA00022483"/>
    </source>
</evidence>
<proteinExistence type="inferred from homology"/>
<dbReference type="PANTHER" id="PTHR24198:SF165">
    <property type="entry name" value="ANKYRIN REPEAT-CONTAINING PROTEIN-RELATED"/>
    <property type="match status" value="1"/>
</dbReference>
<dbReference type="PROSITE" id="PS50088">
    <property type="entry name" value="ANK_REPEAT"/>
    <property type="match status" value="6"/>
</dbReference>
<dbReference type="Gene3D" id="1.10.533.10">
    <property type="entry name" value="Death Domain, Fas"/>
    <property type="match status" value="1"/>
</dbReference>
<comment type="subcellular location">
    <subcellularLocation>
        <location evidence="3">Secreted</location>
    </subcellularLocation>
    <subcellularLocation>
        <location evidence="2">Target cell membrane</location>
    </subcellularLocation>
</comment>
<dbReference type="GO" id="GO:0044218">
    <property type="term" value="C:other organism cell membrane"/>
    <property type="evidence" value="ECO:0007669"/>
    <property type="project" value="UniProtKB-KW"/>
</dbReference>
<evidence type="ECO:0000256" key="7">
    <source>
        <dbReference type="ARBA" id="ARBA00022656"/>
    </source>
</evidence>
<feature type="repeat" description="ANK" evidence="18">
    <location>
        <begin position="116"/>
        <end position="148"/>
    </location>
</feature>
<feature type="domain" description="Death" evidence="20">
    <location>
        <begin position="1012"/>
        <end position="1052"/>
    </location>
</feature>
<dbReference type="GO" id="GO:0044231">
    <property type="term" value="C:host cell presynaptic membrane"/>
    <property type="evidence" value="ECO:0007669"/>
    <property type="project" value="UniProtKB-KW"/>
</dbReference>
<organism evidence="22 23">
    <name type="scientific">Oedothorax gibbosus</name>
    <dbReference type="NCBI Taxonomy" id="931172"/>
    <lineage>
        <taxon>Eukaryota</taxon>
        <taxon>Metazoa</taxon>
        <taxon>Ecdysozoa</taxon>
        <taxon>Arthropoda</taxon>
        <taxon>Chelicerata</taxon>
        <taxon>Arachnida</taxon>
        <taxon>Araneae</taxon>
        <taxon>Araneomorphae</taxon>
        <taxon>Entelegynae</taxon>
        <taxon>Araneoidea</taxon>
        <taxon>Linyphiidae</taxon>
        <taxon>Erigoninae</taxon>
        <taxon>Oedothorax</taxon>
    </lineage>
</organism>
<evidence type="ECO:0000256" key="13">
    <source>
        <dbReference type="ARBA" id="ARBA00023136"/>
    </source>
</evidence>
<dbReference type="PROSITE" id="PS51424">
    <property type="entry name" value="ROC"/>
    <property type="match status" value="1"/>
</dbReference>
<evidence type="ECO:0000256" key="10">
    <source>
        <dbReference type="ARBA" id="ARBA00022741"/>
    </source>
</evidence>
<evidence type="ECO:0000256" key="3">
    <source>
        <dbReference type="ARBA" id="ARBA00004613"/>
    </source>
</evidence>
<dbReference type="Gene3D" id="3.40.50.300">
    <property type="entry name" value="P-loop containing nucleotide triphosphate hydrolases"/>
    <property type="match status" value="1"/>
</dbReference>
<evidence type="ECO:0000256" key="1">
    <source>
        <dbReference type="ARBA" id="ARBA00001946"/>
    </source>
</evidence>
<evidence type="ECO:0000256" key="11">
    <source>
        <dbReference type="ARBA" id="ARBA00023028"/>
    </source>
</evidence>
<keyword evidence="9" id="KW-0677">Repeat</keyword>
<dbReference type="InterPro" id="IPR036770">
    <property type="entry name" value="Ankyrin_rpt-contain_sf"/>
</dbReference>
<keyword evidence="10" id="KW-0547">Nucleotide-binding</keyword>
<dbReference type="GO" id="GO:0090729">
    <property type="term" value="F:toxin activity"/>
    <property type="evidence" value="ECO:0007669"/>
    <property type="project" value="UniProtKB-KW"/>
</dbReference>
<dbReference type="Gene3D" id="1.25.40.20">
    <property type="entry name" value="Ankyrin repeat-containing domain"/>
    <property type="match status" value="1"/>
</dbReference>
<dbReference type="InterPro" id="IPR011029">
    <property type="entry name" value="DEATH-like_dom_sf"/>
</dbReference>
<keyword evidence="8" id="KW-0528">Neurotoxin</keyword>
<evidence type="ECO:0000313" key="23">
    <source>
        <dbReference type="Proteomes" id="UP000827092"/>
    </source>
</evidence>
<keyword evidence="12 18" id="KW-0040">ANK repeat</keyword>
<dbReference type="SUPFAM" id="SSF52540">
    <property type="entry name" value="P-loop containing nucleoside triphosphate hydrolases"/>
    <property type="match status" value="1"/>
</dbReference>
<evidence type="ECO:0000313" key="22">
    <source>
        <dbReference type="EMBL" id="KAG8175434.1"/>
    </source>
</evidence>
<evidence type="ECO:0000256" key="15">
    <source>
        <dbReference type="ARBA" id="ARBA00049657"/>
    </source>
</evidence>
<dbReference type="GO" id="GO:0006887">
    <property type="term" value="P:exocytosis"/>
    <property type="evidence" value="ECO:0007669"/>
    <property type="project" value="UniProtKB-KW"/>
</dbReference>
<evidence type="ECO:0000259" key="20">
    <source>
        <dbReference type="PROSITE" id="PS50017"/>
    </source>
</evidence>
<dbReference type="EMBL" id="JAFNEN010001005">
    <property type="protein sequence ID" value="KAG8175434.1"/>
    <property type="molecule type" value="Genomic_DNA"/>
</dbReference>
<dbReference type="GO" id="GO:0007165">
    <property type="term" value="P:signal transduction"/>
    <property type="evidence" value="ECO:0007669"/>
    <property type="project" value="InterPro"/>
</dbReference>
<evidence type="ECO:0000256" key="6">
    <source>
        <dbReference type="ARBA" id="ARBA00022537"/>
    </source>
</evidence>
<dbReference type="InterPro" id="IPR027417">
    <property type="entry name" value="P-loop_NTPase"/>
</dbReference>
<feature type="repeat" description="ANK" evidence="18">
    <location>
        <begin position="83"/>
        <end position="115"/>
    </location>
</feature>
<evidence type="ECO:0000256" key="14">
    <source>
        <dbReference type="ARBA" id="ARBA00023298"/>
    </source>
</evidence>
<keyword evidence="13" id="KW-0472">Membrane</keyword>
<sequence>MLEEIIRTSDISKCNKEGECFVHVASGMGQLDVLKYLHSKGADFFRWDENEESGVHWAARQGHADVIEFLFQIGLSINSVNKAGESPLHLASKQGHQKAVQFLCQNCKNINGTNEEDKTALYLASEQGHEKVVRCLIDAAANLNLPDKHGCTALHGAMRRHQNDVAIMLIKAGCHIDAVDDAGEAAIHIACRGGLLPVAQTLCALGCKIEVPNKLGQYPLHLAVRSGHTELVRCLCLSGCNVEVKNKDGIAVEITALAQGYNEMASLLDKLKNVHLREDLISQLVPSTRAVPKVKLKLFGHSGVGKSAFGEAFRCGYFTSWFRRSLESLTPKNKRSDSATRSSIELNTSGSDRNKLNFETCFETYTRGIEVIQANVSGVGEISIWEFSGHEPYHSLYDHFIGNTNCLHLVLFSLADPYDLQLMQVRYWLRFLQERIPVQEPLGFGGTSSAKPCVALVATHASSAVSCASRVLREAQIEFAARFQLHGEVFVLDASEAGSPGLKAVKAYVAKQKEVVTEGVPKSTCFLEYVCGHLPRWRTSPSGVLLEWCEFVSLVRGHVNQLAGKEHLRELVQQLQIMGEVVYIECESSDMVILDPALLCGTILGHLLSQENLERARVTGLYSVDDVQLLFPDVDAQKLLMLLESLHQCTGCREDECGEMEYEFPCFNILETLDDGLWSPTPEHVVYGGVRLRCRDEEHLLESMFTRLQVCLRKSQRDEASPECDLYQWYGGSKYSSGPIEGLVTLEDEGNAYEVKVRGPRDTNSDCFLFLEDLVSIAEDMCAAACPEIVLERHYMSPVQLKTHSANVCTYPPEQVFDSLLKHGLNGKLSSNIGTETVLSVVFFDSHRIVVTDTDENLMHCRKNIDFRKVMRHSATSTSLSLQHEKVFHRDTPKRRKSLPTYTQHSSTSMQVLHDLYSRLASSPAPQPTLDSGGPAVILALSLPASELPMSGLRALCSLLDPPDYMGRDWCMLGILLGLTEKLPHMDPGFRNPVGKQEYCHPMNLEEYPGYSPTARVIKEWASSPGATLGQMLEKLNDLERKDALEAVLRTLPMFKITWIK</sequence>
<dbReference type="GO" id="GO:0005576">
    <property type="term" value="C:extracellular region"/>
    <property type="evidence" value="ECO:0007669"/>
    <property type="project" value="UniProtKB-SubCell"/>
</dbReference>
<keyword evidence="14" id="KW-1053">Target membrane</keyword>
<dbReference type="SMART" id="SM00005">
    <property type="entry name" value="DEATH"/>
    <property type="match status" value="1"/>
</dbReference>
<evidence type="ECO:0000256" key="8">
    <source>
        <dbReference type="ARBA" id="ARBA00022699"/>
    </source>
</evidence>
<dbReference type="Pfam" id="PF12796">
    <property type="entry name" value="Ank_2"/>
    <property type="match status" value="2"/>
</dbReference>
<dbReference type="SUPFAM" id="SSF47986">
    <property type="entry name" value="DEATH domain"/>
    <property type="match status" value="1"/>
</dbReference>
<evidence type="ECO:0000256" key="16">
    <source>
        <dbReference type="ARBA" id="ARBA00049715"/>
    </source>
</evidence>
<keyword evidence="11" id="KW-0638">Presynaptic neurotoxin</keyword>
<comment type="cofactor">
    <cofactor evidence="1">
        <name>Mg(2+)</name>
        <dbReference type="ChEBI" id="CHEBI:18420"/>
    </cofactor>
</comment>
<dbReference type="AlphaFoldDB" id="A0AAV6TVD0"/>
<protein>
    <recommendedName>
        <fullName evidence="17">Alpha-latrotoxin</fullName>
    </recommendedName>
</protein>
<keyword evidence="6" id="KW-1052">Target cell membrane</keyword>
<evidence type="ECO:0000256" key="9">
    <source>
        <dbReference type="ARBA" id="ARBA00022737"/>
    </source>
</evidence>
<dbReference type="Proteomes" id="UP000827092">
    <property type="component" value="Unassembled WGS sequence"/>
</dbReference>
<feature type="region of interest" description="Disordered" evidence="19">
    <location>
        <begin position="882"/>
        <end position="907"/>
    </location>
</feature>
<feature type="repeat" description="ANK" evidence="18">
    <location>
        <begin position="17"/>
        <end position="49"/>
    </location>
</feature>
<dbReference type="PROSITE" id="PS50297">
    <property type="entry name" value="ANK_REP_REGION"/>
    <property type="match status" value="6"/>
</dbReference>
<dbReference type="Pfam" id="PF00023">
    <property type="entry name" value="Ank"/>
    <property type="match status" value="1"/>
</dbReference>
<dbReference type="PANTHER" id="PTHR24198">
    <property type="entry name" value="ANKYRIN REPEAT AND PROTEIN KINASE DOMAIN-CONTAINING PROTEIN"/>
    <property type="match status" value="1"/>
</dbReference>
<dbReference type="GO" id="GO:0000166">
    <property type="term" value="F:nucleotide binding"/>
    <property type="evidence" value="ECO:0007669"/>
    <property type="project" value="UniProtKB-KW"/>
</dbReference>
<feature type="repeat" description="ANK" evidence="18">
    <location>
        <begin position="215"/>
        <end position="247"/>
    </location>
</feature>
<evidence type="ECO:0000256" key="17">
    <source>
        <dbReference type="ARBA" id="ARBA00049811"/>
    </source>
</evidence>
<dbReference type="SUPFAM" id="SSF48403">
    <property type="entry name" value="Ankyrin repeat"/>
    <property type="match status" value="1"/>
</dbReference>
<dbReference type="PROSITE" id="PS50017">
    <property type="entry name" value="DEATH_DOMAIN"/>
    <property type="match status" value="1"/>
</dbReference>
<comment type="similarity">
    <text evidence="15">Belongs to the cationic peptide 01 (latrotoxin) family. 03 (alpha-latrotoxin) subfamily.</text>
</comment>
<feature type="repeat" description="ANK" evidence="18">
    <location>
        <begin position="50"/>
        <end position="82"/>
    </location>
</feature>
<evidence type="ECO:0000256" key="2">
    <source>
        <dbReference type="ARBA" id="ARBA00004175"/>
    </source>
</evidence>
<evidence type="ECO:0000256" key="12">
    <source>
        <dbReference type="ARBA" id="ARBA00023043"/>
    </source>
</evidence>
<keyword evidence="5" id="KW-0964">Secreted</keyword>
<evidence type="ECO:0000259" key="21">
    <source>
        <dbReference type="PROSITE" id="PS51424"/>
    </source>
</evidence>
<comment type="caution">
    <text evidence="22">The sequence shown here is derived from an EMBL/GenBank/DDBJ whole genome shotgun (WGS) entry which is preliminary data.</text>
</comment>
<feature type="repeat" description="ANK" evidence="18">
    <location>
        <begin position="149"/>
        <end position="181"/>
    </location>
</feature>
<keyword evidence="7" id="KW-0800">Toxin</keyword>
<keyword evidence="4" id="KW-0268">Exocytosis</keyword>
<dbReference type="InterPro" id="IPR000488">
    <property type="entry name" value="Death_dom"/>
</dbReference>
<evidence type="ECO:0000256" key="19">
    <source>
        <dbReference type="SAM" id="MobiDB-lite"/>
    </source>
</evidence>
<comment type="subunit">
    <text evidence="16">Homotetramer in membranes.</text>
</comment>